<sequence>MPCCPCPLHCIALCPCPCHHSLPLTAALNGQILGRWLRRREGIPAPALNLFCLRSANSVSWSGRCSRS</sequence>
<dbReference type="Proteomes" id="UP001203297">
    <property type="component" value="Unassembled WGS sequence"/>
</dbReference>
<evidence type="ECO:0000313" key="2">
    <source>
        <dbReference type="Proteomes" id="UP001203297"/>
    </source>
</evidence>
<dbReference type="EMBL" id="WTXG01000032">
    <property type="protein sequence ID" value="KAI0297859.1"/>
    <property type="molecule type" value="Genomic_DNA"/>
</dbReference>
<protein>
    <submittedName>
        <fullName evidence="1">Uncharacterized protein</fullName>
    </submittedName>
</protein>
<accession>A0AAD4M1F7</accession>
<gene>
    <name evidence="1" type="ORF">B0F90DRAFT_1736306</name>
</gene>
<evidence type="ECO:0000313" key="1">
    <source>
        <dbReference type="EMBL" id="KAI0297859.1"/>
    </source>
</evidence>
<reference evidence="1" key="1">
    <citation type="journal article" date="2022" name="New Phytol.">
        <title>Evolutionary transition to the ectomycorrhizal habit in the genomes of a hyperdiverse lineage of mushroom-forming fungi.</title>
        <authorList>
            <person name="Looney B."/>
            <person name="Miyauchi S."/>
            <person name="Morin E."/>
            <person name="Drula E."/>
            <person name="Courty P.E."/>
            <person name="Kohler A."/>
            <person name="Kuo A."/>
            <person name="LaButti K."/>
            <person name="Pangilinan J."/>
            <person name="Lipzen A."/>
            <person name="Riley R."/>
            <person name="Andreopoulos W."/>
            <person name="He G."/>
            <person name="Johnson J."/>
            <person name="Nolan M."/>
            <person name="Tritt A."/>
            <person name="Barry K.W."/>
            <person name="Grigoriev I.V."/>
            <person name="Nagy L.G."/>
            <person name="Hibbett D."/>
            <person name="Henrissat B."/>
            <person name="Matheny P.B."/>
            <person name="Labbe J."/>
            <person name="Martin F.M."/>
        </authorList>
    </citation>
    <scope>NUCLEOTIDE SEQUENCE</scope>
    <source>
        <strain evidence="1">BPL690</strain>
    </source>
</reference>
<dbReference type="AlphaFoldDB" id="A0AAD4M1F7"/>
<proteinExistence type="predicted"/>
<comment type="caution">
    <text evidence="1">The sequence shown here is derived from an EMBL/GenBank/DDBJ whole genome shotgun (WGS) entry which is preliminary data.</text>
</comment>
<keyword evidence="2" id="KW-1185">Reference proteome</keyword>
<name>A0AAD4M1F7_9AGAM</name>
<organism evidence="1 2">
    <name type="scientific">Multifurca ochricompacta</name>
    <dbReference type="NCBI Taxonomy" id="376703"/>
    <lineage>
        <taxon>Eukaryota</taxon>
        <taxon>Fungi</taxon>
        <taxon>Dikarya</taxon>
        <taxon>Basidiomycota</taxon>
        <taxon>Agaricomycotina</taxon>
        <taxon>Agaricomycetes</taxon>
        <taxon>Russulales</taxon>
        <taxon>Russulaceae</taxon>
        <taxon>Multifurca</taxon>
    </lineage>
</organism>